<dbReference type="EMBL" id="CP001878">
    <property type="protein sequence ID" value="ADC49583.1"/>
    <property type="molecule type" value="Genomic_DNA"/>
</dbReference>
<dbReference type="InterPro" id="IPR049644">
    <property type="entry name" value="GvpU-like"/>
</dbReference>
<keyword evidence="3" id="KW-1185">Reference proteome</keyword>
<dbReference type="AlphaFoldDB" id="D3FQB1"/>
<dbReference type="NCBIfam" id="NF041667">
    <property type="entry name" value="GvpU"/>
    <property type="match status" value="1"/>
</dbReference>
<feature type="compositionally biased region" description="Basic and acidic residues" evidence="1">
    <location>
        <begin position="148"/>
        <end position="172"/>
    </location>
</feature>
<dbReference type="eggNOG" id="ENOG503381J">
    <property type="taxonomic scope" value="Bacteria"/>
</dbReference>
<protein>
    <submittedName>
        <fullName evidence="2">Gas vesicle protein U</fullName>
    </submittedName>
</protein>
<feature type="region of interest" description="Disordered" evidence="1">
    <location>
        <begin position="124"/>
        <end position="283"/>
    </location>
</feature>
<feature type="compositionally biased region" description="Basic and acidic residues" evidence="1">
    <location>
        <begin position="130"/>
        <end position="139"/>
    </location>
</feature>
<dbReference type="RefSeq" id="WP_012960854.1">
    <property type="nucleotide sequence ID" value="NC_013791.2"/>
</dbReference>
<evidence type="ECO:0000313" key="3">
    <source>
        <dbReference type="Proteomes" id="UP000001544"/>
    </source>
</evidence>
<feature type="compositionally biased region" description="Acidic residues" evidence="1">
    <location>
        <begin position="173"/>
        <end position="228"/>
    </location>
</feature>
<dbReference type="STRING" id="398511.BpOF4_07625"/>
<name>D3FQB1_ALKPO</name>
<evidence type="ECO:0000313" key="2">
    <source>
        <dbReference type="EMBL" id="ADC49583.1"/>
    </source>
</evidence>
<evidence type="ECO:0000256" key="1">
    <source>
        <dbReference type="SAM" id="MobiDB-lite"/>
    </source>
</evidence>
<feature type="compositionally biased region" description="Basic residues" evidence="1">
    <location>
        <begin position="264"/>
        <end position="283"/>
    </location>
</feature>
<accession>D3FQB1</accession>
<feature type="compositionally biased region" description="Basic and acidic residues" evidence="1">
    <location>
        <begin position="247"/>
        <end position="259"/>
    </location>
</feature>
<organism evidence="2 3">
    <name type="scientific">Alkalihalophilus pseudofirmus (strain ATCC BAA-2126 / JCM 17055 / OF4)</name>
    <name type="common">Bacillus pseudofirmus</name>
    <dbReference type="NCBI Taxonomy" id="398511"/>
    <lineage>
        <taxon>Bacteria</taxon>
        <taxon>Bacillati</taxon>
        <taxon>Bacillota</taxon>
        <taxon>Bacilli</taxon>
        <taxon>Bacillales</taxon>
        <taxon>Bacillaceae</taxon>
        <taxon>Alkalihalophilus</taxon>
    </lineage>
</organism>
<dbReference type="KEGG" id="bpf:BpOF4_07625"/>
<gene>
    <name evidence="2" type="primary">gvpU</name>
    <name evidence="2" type="ordered locus">BpOF4_07625</name>
</gene>
<proteinExistence type="predicted"/>
<dbReference type="Proteomes" id="UP000001544">
    <property type="component" value="Chromosome"/>
</dbReference>
<dbReference type="HOGENOM" id="CLU_982310_0_0_9"/>
<sequence>MSNAQDSILEYFVHAANKHDFSLNITLNVGGAMVTGTMISAKEYFSLLSEKFEGGNDISNHLSEQLKQAGESAKGDEETPASFIHLNEAQVYCGDREPTPSEGEVLWRGKLSEVDGFFLGKISAGETTSDQEKDGHDSSSNKLNNRLDQLEENIKGLFGKENDDKDQEKKESEEEPEEDERIEEEEQKEEQEQEQEQESTDPSSEEGETDEESGEEKEAEEETEEKEEEKEKEKEKEEDLEEEPEQEQEKEKEEKKSDQSKNSSRSKRSSNTKKTSKSSKKEE</sequence>
<reference evidence="2 3" key="1">
    <citation type="journal article" date="2011" name="Environ. Microbiol.">
        <title>Genome of alkaliphilic Bacillus pseudofirmus OF4 reveals adaptations that support the ability to grow in an external pH range from 7.5 to 11.4.</title>
        <authorList>
            <person name="Janto B."/>
            <person name="Ahmed A."/>
            <person name="Ito M."/>
            <person name="Liu J."/>
            <person name="Hicks D.B."/>
            <person name="Pagni S."/>
            <person name="Fackelmayer O.J."/>
            <person name="Smith T.A."/>
            <person name="Earl J."/>
            <person name="Elbourne L.D."/>
            <person name="Hassan K."/>
            <person name="Paulsen I.T."/>
            <person name="Kolsto A.B."/>
            <person name="Tourasse N.J."/>
            <person name="Ehrlich G.D."/>
            <person name="Boissy R."/>
            <person name="Ivey D.M."/>
            <person name="Li G."/>
            <person name="Xue Y."/>
            <person name="Ma Y."/>
            <person name="Hu F.Z."/>
            <person name="Krulwich T.A."/>
        </authorList>
    </citation>
    <scope>NUCLEOTIDE SEQUENCE [LARGE SCALE GENOMIC DNA]</scope>
    <source>
        <strain evidence="3">ATCC BAA-2126 / JCM 17055 / OF4</strain>
    </source>
</reference>